<feature type="compositionally biased region" description="Basic and acidic residues" evidence="6">
    <location>
        <begin position="202"/>
        <end position="211"/>
    </location>
</feature>
<dbReference type="Gene3D" id="3.90.190.10">
    <property type="entry name" value="Protein tyrosine phosphatase superfamily"/>
    <property type="match status" value="1"/>
</dbReference>
<evidence type="ECO:0000256" key="6">
    <source>
        <dbReference type="SAM" id="MobiDB-lite"/>
    </source>
</evidence>
<dbReference type="GO" id="GO:0004725">
    <property type="term" value="F:protein tyrosine phosphatase activity"/>
    <property type="evidence" value="ECO:0007669"/>
    <property type="project" value="TreeGrafter"/>
</dbReference>
<dbReference type="WBParaSite" id="TREG1_114320.1">
    <property type="protein sequence ID" value="TREG1_114320.1"/>
    <property type="gene ID" value="TREG1_114320"/>
</dbReference>
<dbReference type="AlphaFoldDB" id="A0AA85J012"/>
<evidence type="ECO:0000256" key="3">
    <source>
        <dbReference type="ARBA" id="ARBA00022912"/>
    </source>
</evidence>
<dbReference type="GO" id="GO:0007165">
    <property type="term" value="P:signal transduction"/>
    <property type="evidence" value="ECO:0007669"/>
    <property type="project" value="TreeGrafter"/>
</dbReference>
<feature type="domain" description="Tyrosine-protein phosphatase" evidence="7">
    <location>
        <begin position="62"/>
        <end position="204"/>
    </location>
</feature>
<protein>
    <recommendedName>
        <fullName evidence="7">Tyrosine-protein phosphatase domain-containing protein</fullName>
    </recommendedName>
</protein>
<reference evidence="9" key="2">
    <citation type="submission" date="2023-11" db="UniProtKB">
        <authorList>
            <consortium name="WormBaseParasite"/>
        </authorList>
    </citation>
    <scope>IDENTIFICATION</scope>
</reference>
<keyword evidence="3" id="KW-0904">Protein phosphatase</keyword>
<dbReference type="Pfam" id="PF00782">
    <property type="entry name" value="DSPc"/>
    <property type="match status" value="1"/>
</dbReference>
<dbReference type="PANTHER" id="PTHR45948:SF2">
    <property type="entry name" value="DUAL SPECIFICITY PROTEIN PHOSPHATASE"/>
    <property type="match status" value="1"/>
</dbReference>
<evidence type="ECO:0000256" key="5">
    <source>
        <dbReference type="ARBA" id="ARBA00048336"/>
    </source>
</evidence>
<feature type="region of interest" description="Disordered" evidence="6">
    <location>
        <begin position="202"/>
        <end position="227"/>
    </location>
</feature>
<name>A0AA85J012_TRIRE</name>
<organism evidence="8 9">
    <name type="scientific">Trichobilharzia regenti</name>
    <name type="common">Nasal bird schistosome</name>
    <dbReference type="NCBI Taxonomy" id="157069"/>
    <lineage>
        <taxon>Eukaryota</taxon>
        <taxon>Metazoa</taxon>
        <taxon>Spiralia</taxon>
        <taxon>Lophotrochozoa</taxon>
        <taxon>Platyhelminthes</taxon>
        <taxon>Trematoda</taxon>
        <taxon>Digenea</taxon>
        <taxon>Strigeidida</taxon>
        <taxon>Schistosomatoidea</taxon>
        <taxon>Schistosomatidae</taxon>
        <taxon>Trichobilharzia</taxon>
    </lineage>
</organism>
<dbReference type="GO" id="GO:0004722">
    <property type="term" value="F:protein serine/threonine phosphatase activity"/>
    <property type="evidence" value="ECO:0007669"/>
    <property type="project" value="UniProtKB-EC"/>
</dbReference>
<accession>A0AA85J012</accession>
<dbReference type="SMART" id="SM00195">
    <property type="entry name" value="DSPc"/>
    <property type="match status" value="1"/>
</dbReference>
<dbReference type="GO" id="GO:0005829">
    <property type="term" value="C:cytosol"/>
    <property type="evidence" value="ECO:0007669"/>
    <property type="project" value="TreeGrafter"/>
</dbReference>
<comment type="catalytic activity">
    <reaction evidence="5">
        <text>O-phospho-L-threonyl-[protein] + H2O = L-threonyl-[protein] + phosphate</text>
        <dbReference type="Rhea" id="RHEA:47004"/>
        <dbReference type="Rhea" id="RHEA-COMP:11060"/>
        <dbReference type="Rhea" id="RHEA-COMP:11605"/>
        <dbReference type="ChEBI" id="CHEBI:15377"/>
        <dbReference type="ChEBI" id="CHEBI:30013"/>
        <dbReference type="ChEBI" id="CHEBI:43474"/>
        <dbReference type="ChEBI" id="CHEBI:61977"/>
        <dbReference type="EC" id="3.1.3.16"/>
    </reaction>
</comment>
<dbReference type="SUPFAM" id="SSF52799">
    <property type="entry name" value="(Phosphotyrosine protein) phosphatases II"/>
    <property type="match status" value="1"/>
</dbReference>
<reference evidence="8" key="1">
    <citation type="submission" date="2022-06" db="EMBL/GenBank/DDBJ databases">
        <authorList>
            <person name="Berger JAMES D."/>
            <person name="Berger JAMES D."/>
        </authorList>
    </citation>
    <scope>NUCLEOTIDE SEQUENCE [LARGE SCALE GENOMIC DNA]</scope>
</reference>
<sequence>MRTAYHASQIIRFCVVPHLVPIRHKVCILITTYTYIRIPILVKISKRRFSRFYFFRKKMGGSMTKILPGLYIGGFDNAKNEEELIANCISHILVVQNSISDIDRSVSRKYLHLIVNEKLENSLLKQIQLSNDFIHRARLDNGNILVCSDSGMSANVAVVAAYLMTIYSLDYYSAVSVLRGLRFGAHPVEPLQQQLLEFDSEKSVKNKKEEEQQQQQSKDGDDVKTPHRFIPTLEITSASERQRLISIYGDWQCIEEDLNILHDALNSHLDSTEDSEFPFIVNYQTKTDNGIDEDEFHDENPLKYNDQTISGDTNGDNVENNDNSNNNSSNLIASMPSDHPAPSSPHSSLSPTVAGVECNKKNTGAFISENVKTCDSSSLNYENENTLNDAILANTLTNKAEILDRIQENLFKSHDEMNETDVFLVDPGQIAFMDSQPNKDWDVASQTSSLVGSENSIEIGLEVNDDGDDAEDNIPGAIEIPINSSGNAGGGVGSHRGSYHLRTARTYNHHHHQHYYGKSNASRSMHITAHSLYPTGHNYHNSTHNNNNNNLNMITQQHQQPPVFSNTSILNNSVDRSTAGSRRFSLHNSKN</sequence>
<dbReference type="InterPro" id="IPR000340">
    <property type="entry name" value="Dual-sp_phosphatase_cat-dom"/>
</dbReference>
<evidence type="ECO:0000256" key="1">
    <source>
        <dbReference type="ARBA" id="ARBA00008601"/>
    </source>
</evidence>
<keyword evidence="8" id="KW-1185">Reference proteome</keyword>
<evidence type="ECO:0000256" key="4">
    <source>
        <dbReference type="ARBA" id="ARBA00047761"/>
    </source>
</evidence>
<dbReference type="PROSITE" id="PS50054">
    <property type="entry name" value="TYR_PHOSPHATASE_DUAL"/>
    <property type="match status" value="1"/>
</dbReference>
<feature type="compositionally biased region" description="Low complexity" evidence="6">
    <location>
        <begin position="312"/>
        <end position="351"/>
    </location>
</feature>
<feature type="region of interest" description="Disordered" evidence="6">
    <location>
        <begin position="289"/>
        <end position="354"/>
    </location>
</feature>
<evidence type="ECO:0000313" key="8">
    <source>
        <dbReference type="Proteomes" id="UP000050795"/>
    </source>
</evidence>
<evidence type="ECO:0000256" key="2">
    <source>
        <dbReference type="ARBA" id="ARBA00022801"/>
    </source>
</evidence>
<evidence type="ECO:0000259" key="7">
    <source>
        <dbReference type="PROSITE" id="PS50054"/>
    </source>
</evidence>
<dbReference type="InterPro" id="IPR020422">
    <property type="entry name" value="TYR_PHOSPHATASE_DUAL_dom"/>
</dbReference>
<proteinExistence type="inferred from homology"/>
<dbReference type="PANTHER" id="PTHR45948">
    <property type="entry name" value="DUAL SPECIFICITY PROTEIN PHOSPHATASE DDB_G0269404-RELATED"/>
    <property type="match status" value="1"/>
</dbReference>
<dbReference type="CDD" id="cd14498">
    <property type="entry name" value="DSP"/>
    <property type="match status" value="1"/>
</dbReference>
<evidence type="ECO:0000313" key="9">
    <source>
        <dbReference type="WBParaSite" id="TREG1_114320.1"/>
    </source>
</evidence>
<comment type="similarity">
    <text evidence="1">Belongs to the protein-tyrosine phosphatase family. Non-receptor class dual specificity subfamily.</text>
</comment>
<dbReference type="InterPro" id="IPR029021">
    <property type="entry name" value="Prot-tyrosine_phosphatase-like"/>
</dbReference>
<comment type="catalytic activity">
    <reaction evidence="4">
        <text>O-phospho-L-seryl-[protein] + H2O = L-seryl-[protein] + phosphate</text>
        <dbReference type="Rhea" id="RHEA:20629"/>
        <dbReference type="Rhea" id="RHEA-COMP:9863"/>
        <dbReference type="Rhea" id="RHEA-COMP:11604"/>
        <dbReference type="ChEBI" id="CHEBI:15377"/>
        <dbReference type="ChEBI" id="CHEBI:29999"/>
        <dbReference type="ChEBI" id="CHEBI:43474"/>
        <dbReference type="ChEBI" id="CHEBI:83421"/>
        <dbReference type="EC" id="3.1.3.16"/>
    </reaction>
</comment>
<dbReference type="Proteomes" id="UP000050795">
    <property type="component" value="Unassembled WGS sequence"/>
</dbReference>
<feature type="region of interest" description="Disordered" evidence="6">
    <location>
        <begin position="563"/>
        <end position="591"/>
    </location>
</feature>
<keyword evidence="2" id="KW-0378">Hydrolase</keyword>